<evidence type="ECO:0000313" key="2">
    <source>
        <dbReference type="EMBL" id="KAF8398808.1"/>
    </source>
</evidence>
<feature type="coiled-coil region" evidence="1">
    <location>
        <begin position="74"/>
        <end position="150"/>
    </location>
</feature>
<protein>
    <submittedName>
        <fullName evidence="2">Uncharacterized protein</fullName>
    </submittedName>
</protein>
<evidence type="ECO:0000313" key="3">
    <source>
        <dbReference type="Proteomes" id="UP000655225"/>
    </source>
</evidence>
<dbReference type="PANTHER" id="PTHR35689">
    <property type="entry name" value="EARLY ENDOSOME ANTIGEN"/>
    <property type="match status" value="1"/>
</dbReference>
<comment type="caution">
    <text evidence="2">The sequence shown here is derived from an EMBL/GenBank/DDBJ whole genome shotgun (WGS) entry which is preliminary data.</text>
</comment>
<sequence length="208" mass="24624">MDLPQEVDDYIKESIESYLGLPVSEKTLDLKLQASEEARKRLQDQYFYIQSQFKEKDEIVERARAEASMNAQALKKFIEENQKLAKECTNLLGECSRLEKECSLYHRDREVLMEFGNEADDRAKEAEIRLLEAENELGRLAEDLKFYKHESEIHKVNETRAIEELRLLRERLSEGECARYLEDRSAFVHSEHFDQENGFWTRPEQSLR</sequence>
<dbReference type="OrthoDB" id="1913731at2759"/>
<dbReference type="AlphaFoldDB" id="A0A835DC52"/>
<dbReference type="PANTHER" id="PTHR35689:SF1">
    <property type="entry name" value="EARLY ENDOSOME ANTIGEN"/>
    <property type="match status" value="1"/>
</dbReference>
<proteinExistence type="predicted"/>
<accession>A0A835DC52</accession>
<reference evidence="2 3" key="1">
    <citation type="submission" date="2020-04" db="EMBL/GenBank/DDBJ databases">
        <title>Plant Genome Project.</title>
        <authorList>
            <person name="Zhang R.-G."/>
        </authorList>
    </citation>
    <scope>NUCLEOTIDE SEQUENCE [LARGE SCALE GENOMIC DNA]</scope>
    <source>
        <strain evidence="2">YNK0</strain>
        <tissue evidence="2">Leaf</tissue>
    </source>
</reference>
<dbReference type="Proteomes" id="UP000655225">
    <property type="component" value="Unassembled WGS sequence"/>
</dbReference>
<organism evidence="2 3">
    <name type="scientific">Tetracentron sinense</name>
    <name type="common">Spur-leaf</name>
    <dbReference type="NCBI Taxonomy" id="13715"/>
    <lineage>
        <taxon>Eukaryota</taxon>
        <taxon>Viridiplantae</taxon>
        <taxon>Streptophyta</taxon>
        <taxon>Embryophyta</taxon>
        <taxon>Tracheophyta</taxon>
        <taxon>Spermatophyta</taxon>
        <taxon>Magnoliopsida</taxon>
        <taxon>Trochodendrales</taxon>
        <taxon>Trochodendraceae</taxon>
        <taxon>Tetracentron</taxon>
    </lineage>
</organism>
<dbReference type="EMBL" id="JABCRI010000010">
    <property type="protein sequence ID" value="KAF8398808.1"/>
    <property type="molecule type" value="Genomic_DNA"/>
</dbReference>
<keyword evidence="1" id="KW-0175">Coiled coil</keyword>
<dbReference type="OMA" id="LVNQCND"/>
<keyword evidence="3" id="KW-1185">Reference proteome</keyword>
<gene>
    <name evidence="2" type="ORF">HHK36_014668</name>
</gene>
<evidence type="ECO:0000256" key="1">
    <source>
        <dbReference type="SAM" id="Coils"/>
    </source>
</evidence>
<name>A0A835DC52_TETSI</name>